<evidence type="ECO:0000256" key="2">
    <source>
        <dbReference type="SAM" id="SignalP"/>
    </source>
</evidence>
<dbReference type="Pfam" id="PF07470">
    <property type="entry name" value="Glyco_hydro_88"/>
    <property type="match status" value="1"/>
</dbReference>
<dbReference type="Pfam" id="PF22124">
    <property type="entry name" value="Glyco_hydro_95_cat"/>
    <property type="match status" value="1"/>
</dbReference>
<dbReference type="GO" id="GO:0005975">
    <property type="term" value="P:carbohydrate metabolic process"/>
    <property type="evidence" value="ECO:0007669"/>
    <property type="project" value="InterPro"/>
</dbReference>
<feature type="domain" description="Glycosyl hydrolase family 95 N-terminal" evidence="3">
    <location>
        <begin position="32"/>
        <end position="285"/>
    </location>
</feature>
<dbReference type="RefSeq" id="WP_185661889.1">
    <property type="nucleotide sequence ID" value="NZ_CAWPOO010000013.1"/>
</dbReference>
<evidence type="ECO:0000259" key="4">
    <source>
        <dbReference type="Pfam" id="PF21307"/>
    </source>
</evidence>
<comment type="caution">
    <text evidence="6">The sequence shown here is derived from an EMBL/GenBank/DDBJ whole genome shotgun (WGS) entry which is preliminary data.</text>
</comment>
<dbReference type="InterPro" id="IPR012341">
    <property type="entry name" value="6hp_glycosidase-like_sf"/>
</dbReference>
<dbReference type="InterPro" id="IPR054363">
    <property type="entry name" value="GH95_cat"/>
</dbReference>
<evidence type="ECO:0000313" key="6">
    <source>
        <dbReference type="EMBL" id="MBC2608032.1"/>
    </source>
</evidence>
<dbReference type="Pfam" id="PF21307">
    <property type="entry name" value="Glyco_hydro_95_C"/>
    <property type="match status" value="1"/>
</dbReference>
<dbReference type="SUPFAM" id="SSF48208">
    <property type="entry name" value="Six-hairpin glycosidases"/>
    <property type="match status" value="2"/>
</dbReference>
<dbReference type="Pfam" id="PF14498">
    <property type="entry name" value="Glyco_hyd_65N_2"/>
    <property type="match status" value="1"/>
</dbReference>
<name>A0A7X1EBP8_9BACT</name>
<feature type="signal peptide" evidence="2">
    <location>
        <begin position="1"/>
        <end position="26"/>
    </location>
</feature>
<reference evidence="6 7" key="1">
    <citation type="submission" date="2020-07" db="EMBL/GenBank/DDBJ databases">
        <authorList>
            <person name="Feng X."/>
        </authorList>
    </citation>
    <scope>NUCLEOTIDE SEQUENCE [LARGE SCALE GENOMIC DNA]</scope>
    <source>
        <strain evidence="6 7">JCM23202</strain>
    </source>
</reference>
<evidence type="ECO:0000259" key="5">
    <source>
        <dbReference type="Pfam" id="PF22124"/>
    </source>
</evidence>
<evidence type="ECO:0000313" key="7">
    <source>
        <dbReference type="Proteomes" id="UP000526501"/>
    </source>
</evidence>
<sequence length="1180" mass="132663">MIKRFGITRWLSFSVMALSLGLIGQSAEETTLWYNEPAEHWTEALPVGNGSLGAMVFGGKELEHLQLNEDTLWTGQPHEYQHEGAVDHLPEIRRLLRAGDQDAAEALAMDTFMSIPLRQKWYQPMSDLLMEFKGHESATNYRRELDLDTAISRVGYEVGGVEFARETISSYPDQVIGQRIVSSQKGALDFSIRLTTEHALHEVKVLGKQGRILLTGQVEDISLERLSEEQAQYLGDLYEGEGIRFATQVEVRIEGGKLKRKGDRLLVVGADAATLLISGATSFENYRDISGDPVAKTNAILEQAESKDYASIRSAQKADHEALFSRMEIDLGTSERSQLSTYDRLREEDKTQDPGLVSLLFNYGRYLLISSSRAGSQPANLQGIWNDQIRPPWGSKYTVNINAEMNYWPTEVANLAETAEPLFDMIDDLVESGRKTAQTHYGARGWVLHHNTDLWRATAPINNSNHGIWPAGGAWLCNHLWERYLFTGDEAFLKNRAYPVMKEAALFFMDTLVEDNNGQWLISGPSNSPEHGGLVMGPTMDHQIIRNLYAAVIEAAKVLDVDAELASELTAQRNRIAPNQIGQHGQLQEWLEDEDDPDNRHRHVSHLWGVFPGKEITQRTPELLEAAKQSLTFRGDGGTGWSLGWKIALWARFRDGDHAHKMIMTQLNFVDPGYGSKGGGGMYPNLFDAHPPFQIDGNFAATAAVCEMLLQSHEYVSTQSDRRELVLLPALPGLWKSGSIKGLKARGGFEVDLSWQDSRLLSVEISSVKGGKARLVYGDRVVDVNLKAGERASFGPDLRNTLAYDAEQSPLELSQWMMRSTVERFQTWLPAGEEVASFWDYGLGMLAVANVELYRASGEEKWLDYAEGIIRPNMLEDGSIRRYELEKYNVDLVKPGSAAIDLYKITGDEVYKAPIELLRKQMREHPRTEEGGFWHKKKYESQMWLDGLYMASPFLAQYAATFEEPELFDDVVNQIALMDKHAYDAEKGLHYHAWDEKRQQSWADAETGLSDNFWSRSIGWYGMALVDVLDYLPEDYAGRDTVVEILGRWAKGVKKYQDADTGLWWQVTDAGGKTGNYLEASGSCMFVYVLSKAVNRGYLDRTVFEDTIEQGWTGIKERLLDVDGELLKLAQCCRVAGLSDSRDGSFDYYLSEPVIFNDLKGVGPFIRAGVEMEAFEKALN</sequence>
<keyword evidence="7" id="KW-1185">Reference proteome</keyword>
<dbReference type="InterPro" id="IPR027414">
    <property type="entry name" value="GH95_N_dom"/>
</dbReference>
<dbReference type="InterPro" id="IPR010905">
    <property type="entry name" value="Glyco_hydro_88"/>
</dbReference>
<dbReference type="Gene3D" id="1.50.10.10">
    <property type="match status" value="2"/>
</dbReference>
<gene>
    <name evidence="6" type="ORF">H5P27_18405</name>
</gene>
<dbReference type="InterPro" id="IPR049053">
    <property type="entry name" value="AFCA-like_C"/>
</dbReference>
<dbReference type="PANTHER" id="PTHR31084">
    <property type="entry name" value="ALPHA-L-FUCOSIDASE 2"/>
    <property type="match status" value="1"/>
</dbReference>
<dbReference type="EMBL" id="JACHVC010000013">
    <property type="protein sequence ID" value="MBC2608032.1"/>
    <property type="molecule type" value="Genomic_DNA"/>
</dbReference>
<protein>
    <submittedName>
        <fullName evidence="6">Glycoside hydrolase family 88 protein</fullName>
    </submittedName>
</protein>
<dbReference type="PANTHER" id="PTHR31084:SF0">
    <property type="entry name" value="ALPHA-L-FUCOSIDASE 2"/>
    <property type="match status" value="1"/>
</dbReference>
<dbReference type="Proteomes" id="UP000526501">
    <property type="component" value="Unassembled WGS sequence"/>
</dbReference>
<feature type="chain" id="PRO_5031080375" evidence="2">
    <location>
        <begin position="27"/>
        <end position="1180"/>
    </location>
</feature>
<feature type="domain" description="Glycosyl hydrolase family 95 catalytic" evidence="5">
    <location>
        <begin position="309"/>
        <end position="709"/>
    </location>
</feature>
<proteinExistence type="predicted"/>
<evidence type="ECO:0000256" key="1">
    <source>
        <dbReference type="ARBA" id="ARBA00022801"/>
    </source>
</evidence>
<dbReference type="GO" id="GO:0004560">
    <property type="term" value="F:alpha-L-fucosidase activity"/>
    <property type="evidence" value="ECO:0007669"/>
    <property type="project" value="TreeGrafter"/>
</dbReference>
<accession>A0A7X1EBP8</accession>
<dbReference type="AlphaFoldDB" id="A0A7X1EBP8"/>
<dbReference type="InterPro" id="IPR008928">
    <property type="entry name" value="6-hairpin_glycosidase_sf"/>
</dbReference>
<keyword evidence="2" id="KW-0732">Signal</keyword>
<evidence type="ECO:0000259" key="3">
    <source>
        <dbReference type="Pfam" id="PF14498"/>
    </source>
</evidence>
<keyword evidence="1 6" id="KW-0378">Hydrolase</keyword>
<organism evidence="6 7">
    <name type="scientific">Pelagicoccus albus</name>
    <dbReference type="NCBI Taxonomy" id="415222"/>
    <lineage>
        <taxon>Bacteria</taxon>
        <taxon>Pseudomonadati</taxon>
        <taxon>Verrucomicrobiota</taxon>
        <taxon>Opitutia</taxon>
        <taxon>Puniceicoccales</taxon>
        <taxon>Pelagicoccaceae</taxon>
        <taxon>Pelagicoccus</taxon>
    </lineage>
</organism>
<feature type="domain" description="Alpha fucosidase A-like C-terminal" evidence="4">
    <location>
        <begin position="719"/>
        <end position="784"/>
    </location>
</feature>